<accession>A0A840WFM0</accession>
<proteinExistence type="predicted"/>
<dbReference type="Proteomes" id="UP000579647">
    <property type="component" value="Unassembled WGS sequence"/>
</dbReference>
<dbReference type="InterPro" id="IPR027417">
    <property type="entry name" value="P-loop_NTPase"/>
</dbReference>
<feature type="transmembrane region" description="Helical" evidence="2">
    <location>
        <begin position="21"/>
        <end position="40"/>
    </location>
</feature>
<evidence type="ECO:0000256" key="2">
    <source>
        <dbReference type="SAM" id="Phobius"/>
    </source>
</evidence>
<feature type="domain" description="NB-ARC" evidence="3">
    <location>
        <begin position="140"/>
        <end position="262"/>
    </location>
</feature>
<evidence type="ECO:0000259" key="3">
    <source>
        <dbReference type="Pfam" id="PF00931"/>
    </source>
</evidence>
<comment type="caution">
    <text evidence="4">The sequence shown here is derived from an EMBL/GenBank/DDBJ whole genome shotgun (WGS) entry which is preliminary data.</text>
</comment>
<dbReference type="PANTHER" id="PTHR47691">
    <property type="entry name" value="REGULATOR-RELATED"/>
    <property type="match status" value="1"/>
</dbReference>
<dbReference type="InterPro" id="IPR002182">
    <property type="entry name" value="NB-ARC"/>
</dbReference>
<dbReference type="AlphaFoldDB" id="A0A840WFM0"/>
<reference evidence="4 5" key="1">
    <citation type="submission" date="2020-08" db="EMBL/GenBank/DDBJ databases">
        <title>Sequencing the genomes of 1000 actinobacteria strains.</title>
        <authorList>
            <person name="Klenk H.-P."/>
        </authorList>
    </citation>
    <scope>NUCLEOTIDE SEQUENCE [LARGE SCALE GENOMIC DNA]</scope>
    <source>
        <strain evidence="4 5">DSM 44598</strain>
    </source>
</reference>
<protein>
    <recommendedName>
        <fullName evidence="3">NB-ARC domain-containing protein</fullName>
    </recommendedName>
</protein>
<keyword evidence="2" id="KW-0472">Membrane</keyword>
<evidence type="ECO:0000256" key="1">
    <source>
        <dbReference type="SAM" id="MobiDB-lite"/>
    </source>
</evidence>
<dbReference type="SUPFAM" id="SSF52540">
    <property type="entry name" value="P-loop containing nucleoside triphosphate hydrolases"/>
    <property type="match status" value="1"/>
</dbReference>
<dbReference type="PANTHER" id="PTHR47691:SF3">
    <property type="entry name" value="HTH-TYPE TRANSCRIPTIONAL REGULATOR RV0890C-RELATED"/>
    <property type="match status" value="1"/>
</dbReference>
<evidence type="ECO:0000313" key="4">
    <source>
        <dbReference type="EMBL" id="MBB5488868.1"/>
    </source>
</evidence>
<dbReference type="Pfam" id="PF00931">
    <property type="entry name" value="NB-ARC"/>
    <property type="match status" value="1"/>
</dbReference>
<organism evidence="4 5">
    <name type="scientific">Nocardiopsis metallicus</name>
    <dbReference type="NCBI Taxonomy" id="179819"/>
    <lineage>
        <taxon>Bacteria</taxon>
        <taxon>Bacillati</taxon>
        <taxon>Actinomycetota</taxon>
        <taxon>Actinomycetes</taxon>
        <taxon>Streptosporangiales</taxon>
        <taxon>Nocardiopsidaceae</taxon>
        <taxon>Nocardiopsis</taxon>
    </lineage>
</organism>
<name>A0A840WFM0_9ACTN</name>
<keyword evidence="2" id="KW-0812">Transmembrane</keyword>
<feature type="region of interest" description="Disordered" evidence="1">
    <location>
        <begin position="276"/>
        <end position="296"/>
    </location>
</feature>
<sequence>MHRQSDGQGVPPRRRWRPLRTGLIGTLATLIGLGTALQGFPELVPGGGGPLLAAVGLLGTATAVTAQVILDRLSRDQAAGLKGDRKARRRSIPAPVDHFIGHEPLMAELLARFERFPRPGPRGLLPRLLGRDPGRRLRSPLIIAINGEGGTGKSQLAAQVVDRVANRFPDGKVEFVLYGEGGAQPSGQREPAAPETVLRMMISVLGENPAEGAGAAELSERWKTITEDRRLLVVLDNAKDYAQVEPLLPSGRGCAVLITSRTEFDDTPLPMVQAALPGRGPGADRTPGPGCGARAE</sequence>
<evidence type="ECO:0000313" key="5">
    <source>
        <dbReference type="Proteomes" id="UP000579647"/>
    </source>
</evidence>
<gene>
    <name evidence="4" type="ORF">HNR07_000005</name>
</gene>
<keyword evidence="5" id="KW-1185">Reference proteome</keyword>
<dbReference type="EMBL" id="JACHDO010000001">
    <property type="protein sequence ID" value="MBB5488868.1"/>
    <property type="molecule type" value="Genomic_DNA"/>
</dbReference>
<dbReference type="Gene3D" id="3.40.50.300">
    <property type="entry name" value="P-loop containing nucleotide triphosphate hydrolases"/>
    <property type="match status" value="1"/>
</dbReference>
<dbReference type="RefSeq" id="WP_312893485.1">
    <property type="nucleotide sequence ID" value="NZ_BAAAKM010000028.1"/>
</dbReference>
<keyword evidence="2" id="KW-1133">Transmembrane helix</keyword>
<dbReference type="GO" id="GO:0043531">
    <property type="term" value="F:ADP binding"/>
    <property type="evidence" value="ECO:0007669"/>
    <property type="project" value="InterPro"/>
</dbReference>
<feature type="transmembrane region" description="Helical" evidence="2">
    <location>
        <begin position="52"/>
        <end position="70"/>
    </location>
</feature>